<comment type="caution">
    <text evidence="1">The sequence shown here is derived from an EMBL/GenBank/DDBJ whole genome shotgun (WGS) entry which is preliminary data.</text>
</comment>
<name>A0A3D8QXC6_9HELO</name>
<evidence type="ECO:0000313" key="2">
    <source>
        <dbReference type="Proteomes" id="UP000256645"/>
    </source>
</evidence>
<dbReference type="EMBL" id="PDLM01000011">
    <property type="protein sequence ID" value="RDW66415.1"/>
    <property type="molecule type" value="Genomic_DNA"/>
</dbReference>
<protein>
    <recommendedName>
        <fullName evidence="3">Transposase Tc1-like domain-containing protein</fullName>
    </recommendedName>
</protein>
<organism evidence="1 2">
    <name type="scientific">Coleophoma cylindrospora</name>
    <dbReference type="NCBI Taxonomy" id="1849047"/>
    <lineage>
        <taxon>Eukaryota</taxon>
        <taxon>Fungi</taxon>
        <taxon>Dikarya</taxon>
        <taxon>Ascomycota</taxon>
        <taxon>Pezizomycotina</taxon>
        <taxon>Leotiomycetes</taxon>
        <taxon>Helotiales</taxon>
        <taxon>Dermateaceae</taxon>
        <taxon>Coleophoma</taxon>
    </lineage>
</organism>
<evidence type="ECO:0000313" key="1">
    <source>
        <dbReference type="EMBL" id="RDW66415.1"/>
    </source>
</evidence>
<keyword evidence="2" id="KW-1185">Reference proteome</keyword>
<evidence type="ECO:0008006" key="3">
    <source>
        <dbReference type="Google" id="ProtNLM"/>
    </source>
</evidence>
<proteinExistence type="predicted"/>
<dbReference type="InterPro" id="IPR009057">
    <property type="entry name" value="Homeodomain-like_sf"/>
</dbReference>
<gene>
    <name evidence="1" type="ORF">BP6252_10050</name>
</gene>
<sequence>MESPPPPPPPQTPTAQRHELTRDQRLQIKTLFFDAHWSRAEIVQQTGYSYDQVCYALRNRLTPQKRKTGRKSLLNTPQRKRLIEWVTASQENAETPWIEIPARLGLDCGEKAIRTAFKKEGYVRRRSRRKLPLSDKNVNERLD</sequence>
<accession>A0A3D8QXC6</accession>
<dbReference type="Proteomes" id="UP000256645">
    <property type="component" value="Unassembled WGS sequence"/>
</dbReference>
<dbReference type="OrthoDB" id="3533651at2759"/>
<dbReference type="SUPFAM" id="SSF46689">
    <property type="entry name" value="Homeodomain-like"/>
    <property type="match status" value="1"/>
</dbReference>
<dbReference type="STRING" id="1849047.A0A3D8QXC6"/>
<dbReference type="AlphaFoldDB" id="A0A3D8QXC6"/>
<reference evidence="1 2" key="1">
    <citation type="journal article" date="2018" name="IMA Fungus">
        <title>IMA Genome-F 9: Draft genome sequence of Annulohypoxylon stygium, Aspergillus mulundensis, Berkeleyomyces basicola (syn. Thielaviopsis basicola), Ceratocystis smalleyi, two Cercospora beticola strains, Coleophoma cylindrospora, Fusarium fracticaudum, Phialophora cf. hyalina, and Morchella septimelata.</title>
        <authorList>
            <person name="Wingfield B.D."/>
            <person name="Bills G.F."/>
            <person name="Dong Y."/>
            <person name="Huang W."/>
            <person name="Nel W.J."/>
            <person name="Swalarsk-Parry B.S."/>
            <person name="Vaghefi N."/>
            <person name="Wilken P.M."/>
            <person name="An Z."/>
            <person name="de Beer Z.W."/>
            <person name="De Vos L."/>
            <person name="Chen L."/>
            <person name="Duong T.A."/>
            <person name="Gao Y."/>
            <person name="Hammerbacher A."/>
            <person name="Kikkert J.R."/>
            <person name="Li Y."/>
            <person name="Li H."/>
            <person name="Li K."/>
            <person name="Li Q."/>
            <person name="Liu X."/>
            <person name="Ma X."/>
            <person name="Naidoo K."/>
            <person name="Pethybridge S.J."/>
            <person name="Sun J."/>
            <person name="Steenkamp E.T."/>
            <person name="van der Nest M.A."/>
            <person name="van Wyk S."/>
            <person name="Wingfield M.J."/>
            <person name="Xiong C."/>
            <person name="Yue Q."/>
            <person name="Zhang X."/>
        </authorList>
    </citation>
    <scope>NUCLEOTIDE SEQUENCE [LARGE SCALE GENOMIC DNA]</scope>
    <source>
        <strain evidence="1 2">BP6252</strain>
    </source>
</reference>